<dbReference type="InterPro" id="IPR000531">
    <property type="entry name" value="Beta-barrel_TonB"/>
</dbReference>
<dbReference type="PROSITE" id="PS01156">
    <property type="entry name" value="TONB_DEPENDENT_REC_2"/>
    <property type="match status" value="1"/>
</dbReference>
<evidence type="ECO:0000313" key="20">
    <source>
        <dbReference type="Proteomes" id="UP000216020"/>
    </source>
</evidence>
<comment type="subcellular location">
    <subcellularLocation>
        <location evidence="1 14">Cell outer membrane</location>
        <topology evidence="1 14">Multi-pass membrane protein</topology>
    </subcellularLocation>
</comment>
<keyword evidence="6 14" id="KW-0812">Transmembrane</keyword>
<dbReference type="PANTHER" id="PTHR32552">
    <property type="entry name" value="FERRICHROME IRON RECEPTOR-RELATED"/>
    <property type="match status" value="1"/>
</dbReference>
<evidence type="ECO:0000256" key="16">
    <source>
        <dbReference type="RuleBase" id="RU003357"/>
    </source>
</evidence>
<evidence type="ECO:0000256" key="7">
    <source>
        <dbReference type="ARBA" id="ARBA00022729"/>
    </source>
</evidence>
<keyword evidence="11 14" id="KW-0472">Membrane</keyword>
<evidence type="ECO:0000256" key="6">
    <source>
        <dbReference type="ARBA" id="ARBA00022692"/>
    </source>
</evidence>
<keyword evidence="5" id="KW-0410">Iron transport</keyword>
<accession>A0A261S3J3</accession>
<evidence type="ECO:0000256" key="9">
    <source>
        <dbReference type="ARBA" id="ARBA00023065"/>
    </source>
</evidence>
<keyword evidence="8" id="KW-0408">Iron</keyword>
<keyword evidence="20" id="KW-1185">Reference proteome</keyword>
<dbReference type="Pfam" id="PF07660">
    <property type="entry name" value="STN"/>
    <property type="match status" value="1"/>
</dbReference>
<keyword evidence="4 14" id="KW-1134">Transmembrane beta strand</keyword>
<dbReference type="Gene3D" id="2.170.130.10">
    <property type="entry name" value="TonB-dependent receptor, plug domain"/>
    <property type="match status" value="1"/>
</dbReference>
<keyword evidence="10 16" id="KW-0798">TonB box</keyword>
<dbReference type="Gene3D" id="2.40.170.20">
    <property type="entry name" value="TonB-dependent receptor, beta-barrel domain"/>
    <property type="match status" value="1"/>
</dbReference>
<dbReference type="NCBIfam" id="TIGR01783">
    <property type="entry name" value="TonB-siderophor"/>
    <property type="match status" value="1"/>
</dbReference>
<keyword evidence="7" id="KW-0732">Signal</keyword>
<keyword evidence="13 14" id="KW-0998">Cell outer membrane</keyword>
<evidence type="ECO:0000313" key="19">
    <source>
        <dbReference type="EMBL" id="OZI31043.1"/>
    </source>
</evidence>
<evidence type="ECO:0000256" key="11">
    <source>
        <dbReference type="ARBA" id="ARBA00023136"/>
    </source>
</evidence>
<dbReference type="InterPro" id="IPR037066">
    <property type="entry name" value="Plug_dom_sf"/>
</dbReference>
<organism evidence="19 20">
    <name type="scientific">Bordetella genomosp. 10</name>
    <dbReference type="NCBI Taxonomy" id="1416804"/>
    <lineage>
        <taxon>Bacteria</taxon>
        <taxon>Pseudomonadati</taxon>
        <taxon>Pseudomonadota</taxon>
        <taxon>Betaproteobacteria</taxon>
        <taxon>Burkholderiales</taxon>
        <taxon>Alcaligenaceae</taxon>
        <taxon>Bordetella</taxon>
    </lineage>
</organism>
<dbReference type="GO" id="GO:0015891">
    <property type="term" value="P:siderophore transport"/>
    <property type="evidence" value="ECO:0007669"/>
    <property type="project" value="InterPro"/>
</dbReference>
<dbReference type="PANTHER" id="PTHR32552:SF82">
    <property type="entry name" value="FCUA PROTEIN"/>
    <property type="match status" value="1"/>
</dbReference>
<dbReference type="GO" id="GO:0009279">
    <property type="term" value="C:cell outer membrane"/>
    <property type="evidence" value="ECO:0007669"/>
    <property type="project" value="UniProtKB-SubCell"/>
</dbReference>
<keyword evidence="9" id="KW-0406">Ion transport</keyword>
<comment type="similarity">
    <text evidence="2 14 16">Belongs to the TonB-dependent receptor family.</text>
</comment>
<dbReference type="EMBL" id="NEVM01000005">
    <property type="protein sequence ID" value="OZI31043.1"/>
    <property type="molecule type" value="Genomic_DNA"/>
</dbReference>
<evidence type="ECO:0000256" key="17">
    <source>
        <dbReference type="SAM" id="MobiDB-lite"/>
    </source>
</evidence>
<dbReference type="Pfam" id="PF00593">
    <property type="entry name" value="TonB_dep_Rec_b-barrel"/>
    <property type="match status" value="1"/>
</dbReference>
<dbReference type="InterPro" id="IPR036942">
    <property type="entry name" value="Beta-barrel_TonB_sf"/>
</dbReference>
<keyword evidence="12" id="KW-0675">Receptor</keyword>
<protein>
    <recommendedName>
        <fullName evidence="18">Secretin/TonB short N-terminal domain-containing protein</fullName>
    </recommendedName>
</protein>
<dbReference type="Gene3D" id="3.55.50.30">
    <property type="match status" value="1"/>
</dbReference>
<dbReference type="AlphaFoldDB" id="A0A261S3J3"/>
<evidence type="ECO:0000256" key="14">
    <source>
        <dbReference type="PROSITE-ProRule" id="PRU01360"/>
    </source>
</evidence>
<evidence type="ECO:0000256" key="12">
    <source>
        <dbReference type="ARBA" id="ARBA00023170"/>
    </source>
</evidence>
<dbReference type="CDD" id="cd01347">
    <property type="entry name" value="ligand_gated_channel"/>
    <property type="match status" value="1"/>
</dbReference>
<evidence type="ECO:0000256" key="2">
    <source>
        <dbReference type="ARBA" id="ARBA00009810"/>
    </source>
</evidence>
<evidence type="ECO:0000256" key="3">
    <source>
        <dbReference type="ARBA" id="ARBA00022448"/>
    </source>
</evidence>
<dbReference type="GO" id="GO:0015344">
    <property type="term" value="F:siderophore uptake transmembrane transporter activity"/>
    <property type="evidence" value="ECO:0007669"/>
    <property type="project" value="TreeGrafter"/>
</dbReference>
<evidence type="ECO:0000256" key="5">
    <source>
        <dbReference type="ARBA" id="ARBA00022496"/>
    </source>
</evidence>
<comment type="caution">
    <text evidence="19">The sequence shown here is derived from an EMBL/GenBank/DDBJ whole genome shotgun (WGS) entry which is preliminary data.</text>
</comment>
<dbReference type="OrthoDB" id="5346107at2"/>
<feature type="region of interest" description="Disordered" evidence="17">
    <location>
        <begin position="355"/>
        <end position="385"/>
    </location>
</feature>
<evidence type="ECO:0000256" key="10">
    <source>
        <dbReference type="ARBA" id="ARBA00023077"/>
    </source>
</evidence>
<dbReference type="InterPro" id="IPR010917">
    <property type="entry name" value="TonB_rcpt_CS"/>
</dbReference>
<evidence type="ECO:0000256" key="13">
    <source>
        <dbReference type="ARBA" id="ARBA00023237"/>
    </source>
</evidence>
<gene>
    <name evidence="19" type="ORF">CAL29_24160</name>
</gene>
<evidence type="ECO:0000256" key="15">
    <source>
        <dbReference type="PROSITE-ProRule" id="PRU10144"/>
    </source>
</evidence>
<dbReference type="Pfam" id="PF07715">
    <property type="entry name" value="Plug"/>
    <property type="match status" value="1"/>
</dbReference>
<dbReference type="SMART" id="SM00965">
    <property type="entry name" value="STN"/>
    <property type="match status" value="1"/>
</dbReference>
<dbReference type="PROSITE" id="PS52016">
    <property type="entry name" value="TONB_DEPENDENT_REC_3"/>
    <property type="match status" value="1"/>
</dbReference>
<dbReference type="InterPro" id="IPR011662">
    <property type="entry name" value="Secretin/TonB_short_N"/>
</dbReference>
<proteinExistence type="inferred from homology"/>
<feature type="domain" description="Secretin/TonB short N-terminal" evidence="18">
    <location>
        <begin position="69"/>
        <end position="119"/>
    </location>
</feature>
<sequence>MGNRIVKLVIVTAASDRARTALRPALAALLIATAFCGAGARAQQAPTALNIAAQPLSSALIELGRQTSLQFFYTPETVQGINAPAVSGTMTPDQALARLLQGTGIAVSRQGNSITLSRPAAGPVTQLPQVNVTGQGVGNALPPAYEGGQVATGGSVGLLGKMDFMETPFNYTSYTSQLIRDQQASSVADVLINDPSVRASGGERGGESETFAIRGFPLDATDTSLNGLAGIAPIYKSSTDYIERVEVLKGPSALLNGMAPTGSVGGSVNLVSKRAEDDPLTRLTANYGMTSRYGGAVDIGRRFGADNKFGIRVNASHREGGTGVDNQDTRSTLGSVALDYRGERLRLSGDLISQEQHTSGNTRGLVVSPGLDIPSAPDARRNPGQSWEYFTTRNTVVAGRAEYDFSDAITGFAAIGHSRGRFTALMGNPTVFDSAGDTRTTDSPAKFNWDTTSSQVGLRGKFDTGPIGHTLTLAGDTLLRKSGNAFGRCSSAVISNIYDPIDVPQPACSAMPSDVPWTARTTLSSIALADTLAYRDDLVQLTLGVRRQQVKTENYSAATGERTSLYDKHAFTPMVGLVVRPWRQVSFYANYIEGLSPGAVAPDNADNAGQAFAPYKTKQYEVGVKYDSGDFAATLAAFQIKQPSGNLYNNVFSVNGEQRNRGLELNMFGVVTRGVRLLGGATYYDAVLTDTPGGVNNGNRANNVPRVQTNIGAEWDLPMVPGLTLTSMLVYNSTQYRDQANTQQLPSWTRVDLGARYATKISGTPTVFRLNVFNVFNKDYWTGSATSYGAMYMGAPRTVMLSASFDF</sequence>
<dbReference type="InterPro" id="IPR012910">
    <property type="entry name" value="Plug_dom"/>
</dbReference>
<name>A0A261S3J3_9BORD</name>
<evidence type="ECO:0000259" key="18">
    <source>
        <dbReference type="SMART" id="SM00965"/>
    </source>
</evidence>
<dbReference type="SUPFAM" id="SSF56935">
    <property type="entry name" value="Porins"/>
    <property type="match status" value="1"/>
</dbReference>
<dbReference type="Proteomes" id="UP000216020">
    <property type="component" value="Unassembled WGS sequence"/>
</dbReference>
<dbReference type="InterPro" id="IPR039426">
    <property type="entry name" value="TonB-dep_rcpt-like"/>
</dbReference>
<evidence type="ECO:0000256" key="4">
    <source>
        <dbReference type="ARBA" id="ARBA00022452"/>
    </source>
</evidence>
<dbReference type="GO" id="GO:0038023">
    <property type="term" value="F:signaling receptor activity"/>
    <property type="evidence" value="ECO:0007669"/>
    <property type="project" value="InterPro"/>
</dbReference>
<evidence type="ECO:0000256" key="8">
    <source>
        <dbReference type="ARBA" id="ARBA00023004"/>
    </source>
</evidence>
<dbReference type="InterPro" id="IPR010105">
    <property type="entry name" value="TonB_sidphr_rcpt"/>
</dbReference>
<feature type="short sequence motif" description="TonB C-terminal box" evidence="15">
    <location>
        <begin position="790"/>
        <end position="807"/>
    </location>
</feature>
<reference evidence="20" key="1">
    <citation type="submission" date="2017-05" db="EMBL/GenBank/DDBJ databases">
        <title>Complete and WGS of Bordetella genogroups.</title>
        <authorList>
            <person name="Spilker T."/>
            <person name="Lipuma J."/>
        </authorList>
    </citation>
    <scope>NUCLEOTIDE SEQUENCE [LARGE SCALE GENOMIC DNA]</scope>
    <source>
        <strain evidence="20">AU16122</strain>
    </source>
</reference>
<evidence type="ECO:0000256" key="1">
    <source>
        <dbReference type="ARBA" id="ARBA00004571"/>
    </source>
</evidence>
<keyword evidence="3 14" id="KW-0813">Transport</keyword>